<organism evidence="2 3">
    <name type="scientific">Clarias magur</name>
    <name type="common">Asian catfish</name>
    <name type="synonym">Macropteronotus magur</name>
    <dbReference type="NCBI Taxonomy" id="1594786"/>
    <lineage>
        <taxon>Eukaryota</taxon>
        <taxon>Metazoa</taxon>
        <taxon>Chordata</taxon>
        <taxon>Craniata</taxon>
        <taxon>Vertebrata</taxon>
        <taxon>Euteleostomi</taxon>
        <taxon>Actinopterygii</taxon>
        <taxon>Neopterygii</taxon>
        <taxon>Teleostei</taxon>
        <taxon>Ostariophysi</taxon>
        <taxon>Siluriformes</taxon>
        <taxon>Clariidae</taxon>
        <taxon>Clarias</taxon>
    </lineage>
</organism>
<dbReference type="InterPro" id="IPR016186">
    <property type="entry name" value="C-type_lectin-like/link_sf"/>
</dbReference>
<feature type="non-terminal residue" evidence="2">
    <location>
        <position position="113"/>
    </location>
</feature>
<comment type="caution">
    <text evidence="2">The sequence shown here is derived from an EMBL/GenBank/DDBJ whole genome shotgun (WGS) entry which is preliminary data.</text>
</comment>
<dbReference type="Pfam" id="PF00059">
    <property type="entry name" value="Lectin_C"/>
    <property type="match status" value="1"/>
</dbReference>
<dbReference type="EMBL" id="QNUK01000167">
    <property type="protein sequence ID" value="KAF5899458.1"/>
    <property type="molecule type" value="Genomic_DNA"/>
</dbReference>
<reference evidence="2" key="1">
    <citation type="submission" date="2020-07" db="EMBL/GenBank/DDBJ databases">
        <title>Clarias magur genome sequencing, assembly and annotation.</title>
        <authorList>
            <person name="Kushwaha B."/>
            <person name="Kumar R."/>
            <person name="Das P."/>
            <person name="Joshi C.G."/>
            <person name="Kumar D."/>
            <person name="Nagpure N.S."/>
            <person name="Pandey M."/>
            <person name="Agarwal S."/>
            <person name="Srivastava S."/>
            <person name="Singh M."/>
            <person name="Sahoo L."/>
            <person name="Jayasankar P."/>
            <person name="Meher P.K."/>
            <person name="Koringa P.G."/>
            <person name="Iquebal M.A."/>
            <person name="Das S.P."/>
            <person name="Bit A."/>
            <person name="Patnaik S."/>
            <person name="Patel N."/>
            <person name="Shah T.M."/>
            <person name="Hinsu A."/>
            <person name="Jena J.K."/>
        </authorList>
    </citation>
    <scope>NUCLEOTIDE SEQUENCE</scope>
    <source>
        <strain evidence="2">CIFAMagur01</strain>
        <tissue evidence="2">Testis</tissue>
    </source>
</reference>
<feature type="domain" description="C-type lectin" evidence="1">
    <location>
        <begin position="17"/>
        <end position="112"/>
    </location>
</feature>
<dbReference type="AlphaFoldDB" id="A0A8J4U4A1"/>
<dbReference type="InterPro" id="IPR001304">
    <property type="entry name" value="C-type_lectin-like"/>
</dbReference>
<feature type="non-terminal residue" evidence="2">
    <location>
        <position position="1"/>
    </location>
</feature>
<dbReference type="Proteomes" id="UP000727407">
    <property type="component" value="Unassembled WGS sequence"/>
</dbReference>
<evidence type="ECO:0000259" key="1">
    <source>
        <dbReference type="PROSITE" id="PS50041"/>
    </source>
</evidence>
<evidence type="ECO:0000313" key="3">
    <source>
        <dbReference type="Proteomes" id="UP000727407"/>
    </source>
</evidence>
<accession>A0A8J4U4A1</accession>
<dbReference type="SUPFAM" id="SSF56436">
    <property type="entry name" value="C-type lectin-like"/>
    <property type="match status" value="1"/>
</dbReference>
<evidence type="ECO:0000313" key="2">
    <source>
        <dbReference type="EMBL" id="KAF5899458.1"/>
    </source>
</evidence>
<keyword evidence="2" id="KW-0675">Receptor</keyword>
<protein>
    <submittedName>
        <fullName evidence="2">Macrophage mannose receptor 1-like isoform X6</fullName>
    </submittedName>
</protein>
<dbReference type="PANTHER" id="PTHR45784">
    <property type="entry name" value="C-TYPE LECTIN DOMAIN FAMILY 20 MEMBER A-RELATED"/>
    <property type="match status" value="1"/>
</dbReference>
<gene>
    <name evidence="2" type="ORF">DAT39_010829</name>
</gene>
<name>A0A8J4U4A1_CLAMG</name>
<dbReference type="PANTHER" id="PTHR45784:SF3">
    <property type="entry name" value="C-TYPE LECTIN DOMAIN FAMILY 4 MEMBER K-LIKE-RELATED"/>
    <property type="match status" value="1"/>
</dbReference>
<dbReference type="Gene3D" id="3.10.100.10">
    <property type="entry name" value="Mannose-Binding Protein A, subunit A"/>
    <property type="match status" value="1"/>
</dbReference>
<proteinExistence type="predicted"/>
<dbReference type="OrthoDB" id="6369810at2759"/>
<keyword evidence="3" id="KW-1185">Reference proteome</keyword>
<dbReference type="InterPro" id="IPR016187">
    <property type="entry name" value="CTDL_fold"/>
</dbReference>
<sequence length="113" mass="12732">NFSGPEKFIGISSPCLTWFQAQAYCRTHYTDLASSLNSSDNEILGLIQYTQGFSWIGLYRDTWKWSDGSNATNIPWAPGKPDNSLGKQNCAVLNNGQFIDSPCTDSNYFFCYY</sequence>
<dbReference type="SMART" id="SM00034">
    <property type="entry name" value="CLECT"/>
    <property type="match status" value="1"/>
</dbReference>
<dbReference type="PROSITE" id="PS50041">
    <property type="entry name" value="C_TYPE_LECTIN_2"/>
    <property type="match status" value="1"/>
</dbReference>